<dbReference type="EMBL" id="CADCXV010000313">
    <property type="protein sequence ID" value="CAB0029403.1"/>
    <property type="molecule type" value="Genomic_DNA"/>
</dbReference>
<dbReference type="PROSITE" id="PS50088">
    <property type="entry name" value="ANK_REPEAT"/>
    <property type="match status" value="1"/>
</dbReference>
<name>A0A6H5HZ52_9HYME</name>
<dbReference type="InterPro" id="IPR036770">
    <property type="entry name" value="Ankyrin_rpt-contain_sf"/>
</dbReference>
<dbReference type="AlphaFoldDB" id="A0A6H5HZ52"/>
<sequence>MSSPDDCFFSQCKRSNKANRSSSCFDRVPKLARVVAAESPPNLLQARDRSSARADSIDYSTAADRTTTANDSSGSWAIAAAAETSRRWTMGTAALSYRRARGNSTPARGPGRHGQVALRDLGQVRDTAESRRRSRCKQRRGLDASARHQQESDLAQDLAINGDLGNRVNIDAEDKLGRTPIQWAVANLKHEVFELLANQGADLSKFVYPPECHIHENYDDEADHWEVH</sequence>
<dbReference type="Gene3D" id="1.25.40.20">
    <property type="entry name" value="Ankyrin repeat-containing domain"/>
    <property type="match status" value="1"/>
</dbReference>
<dbReference type="PROSITE" id="PS50297">
    <property type="entry name" value="ANK_REP_REGION"/>
    <property type="match status" value="1"/>
</dbReference>
<proteinExistence type="predicted"/>
<keyword evidence="1" id="KW-0040">ANK repeat</keyword>
<reference evidence="3 4" key="1">
    <citation type="submission" date="2020-02" db="EMBL/GenBank/DDBJ databases">
        <authorList>
            <person name="Ferguson B K."/>
        </authorList>
    </citation>
    <scope>NUCLEOTIDE SEQUENCE [LARGE SCALE GENOMIC DNA]</scope>
</reference>
<evidence type="ECO:0000256" key="1">
    <source>
        <dbReference type="PROSITE-ProRule" id="PRU00023"/>
    </source>
</evidence>
<dbReference type="Proteomes" id="UP000479190">
    <property type="component" value="Unassembled WGS sequence"/>
</dbReference>
<feature type="repeat" description="ANK" evidence="1">
    <location>
        <begin position="176"/>
        <end position="204"/>
    </location>
</feature>
<gene>
    <name evidence="3" type="ORF">TBRA_LOCUS1440</name>
</gene>
<dbReference type="SUPFAM" id="SSF48403">
    <property type="entry name" value="Ankyrin repeat"/>
    <property type="match status" value="1"/>
</dbReference>
<keyword evidence="4" id="KW-1185">Reference proteome</keyword>
<feature type="region of interest" description="Disordered" evidence="2">
    <location>
        <begin position="124"/>
        <end position="150"/>
    </location>
</feature>
<accession>A0A6H5HZ52</accession>
<organism evidence="3 4">
    <name type="scientific">Trichogramma brassicae</name>
    <dbReference type="NCBI Taxonomy" id="86971"/>
    <lineage>
        <taxon>Eukaryota</taxon>
        <taxon>Metazoa</taxon>
        <taxon>Ecdysozoa</taxon>
        <taxon>Arthropoda</taxon>
        <taxon>Hexapoda</taxon>
        <taxon>Insecta</taxon>
        <taxon>Pterygota</taxon>
        <taxon>Neoptera</taxon>
        <taxon>Endopterygota</taxon>
        <taxon>Hymenoptera</taxon>
        <taxon>Apocrita</taxon>
        <taxon>Proctotrupomorpha</taxon>
        <taxon>Chalcidoidea</taxon>
        <taxon>Trichogrammatidae</taxon>
        <taxon>Trichogramma</taxon>
    </lineage>
</organism>
<protein>
    <submittedName>
        <fullName evidence="3">Uncharacterized protein</fullName>
    </submittedName>
</protein>
<dbReference type="InterPro" id="IPR002110">
    <property type="entry name" value="Ankyrin_rpt"/>
</dbReference>
<evidence type="ECO:0000313" key="3">
    <source>
        <dbReference type="EMBL" id="CAB0029403.1"/>
    </source>
</evidence>
<evidence type="ECO:0000256" key="2">
    <source>
        <dbReference type="SAM" id="MobiDB-lite"/>
    </source>
</evidence>
<evidence type="ECO:0000313" key="4">
    <source>
        <dbReference type="Proteomes" id="UP000479190"/>
    </source>
</evidence>
<feature type="compositionally biased region" description="Basic and acidic residues" evidence="2">
    <location>
        <begin position="140"/>
        <end position="150"/>
    </location>
</feature>